<protein>
    <recommendedName>
        <fullName evidence="3">DUF3793 family protein</fullName>
    </recommendedName>
</protein>
<dbReference type="STRING" id="180332.GCA_000797495_02620"/>
<evidence type="ECO:0000313" key="2">
    <source>
        <dbReference type="Proteomes" id="UP000306509"/>
    </source>
</evidence>
<dbReference type="RefSeq" id="WP_044296641.1">
    <property type="nucleotide sequence ID" value="NZ_CAUSDN010000108.1"/>
</dbReference>
<evidence type="ECO:0008006" key="3">
    <source>
        <dbReference type="Google" id="ProtNLM"/>
    </source>
</evidence>
<proteinExistence type="predicted"/>
<sequence>MPAELILDYLSSSSAWEQLCFQVVFQCAPVLKGVKASNLITLPKGMWLHLFNILKDTDISCKILYTGSKNEVIFLYREDRLNSILEDKKAWDFVQSYGYADMGMPEILKRLRSRYELFMRRTGDFPHELGIFLQYPIEDVKAFIQNGGKNSLLSGYWKVYHNPMQAAQVFRTYDEVRDHAASEFMKHKSIRQVVC</sequence>
<name>A0A4V6HSI7_9FIRM</name>
<gene>
    <name evidence="1" type="ORF">DSM106044_00092</name>
</gene>
<dbReference type="Pfam" id="PF12672">
    <property type="entry name" value="DUF3793"/>
    <property type="match status" value="1"/>
</dbReference>
<dbReference type="Proteomes" id="UP000306509">
    <property type="component" value="Unassembled WGS sequence"/>
</dbReference>
<comment type="caution">
    <text evidence="1">The sequence shown here is derived from an EMBL/GenBank/DDBJ whole genome shotgun (WGS) entry which is preliminary data.</text>
</comment>
<keyword evidence="2" id="KW-1185">Reference proteome</keyword>
<dbReference type="EMBL" id="QGQD01000001">
    <property type="protein sequence ID" value="TLD03068.1"/>
    <property type="molecule type" value="Genomic_DNA"/>
</dbReference>
<organism evidence="1 2">
    <name type="scientific">Robinsoniella peoriensis</name>
    <dbReference type="NCBI Taxonomy" id="180332"/>
    <lineage>
        <taxon>Bacteria</taxon>
        <taxon>Bacillati</taxon>
        <taxon>Bacillota</taxon>
        <taxon>Clostridia</taxon>
        <taxon>Lachnospirales</taxon>
        <taxon>Lachnospiraceae</taxon>
        <taxon>Robinsoniella</taxon>
    </lineage>
</organism>
<evidence type="ECO:0000313" key="1">
    <source>
        <dbReference type="EMBL" id="TLD03068.1"/>
    </source>
</evidence>
<accession>A0A4V6HSI7</accession>
<dbReference type="AlphaFoldDB" id="A0A4V6HSI7"/>
<dbReference type="InterPro" id="IPR024523">
    <property type="entry name" value="DUF3793"/>
</dbReference>
<reference evidence="1 2" key="1">
    <citation type="journal article" date="2019" name="Anaerobe">
        <title>Detection of Robinsoniella peoriensis in multiple bone samples of a trauma patient.</title>
        <authorList>
            <person name="Schrottner P."/>
            <person name="Hartwich K."/>
            <person name="Bunk B."/>
            <person name="Schober I."/>
            <person name="Helbig S."/>
            <person name="Rudolph W.W."/>
            <person name="Gunzer F."/>
        </authorList>
    </citation>
    <scope>NUCLEOTIDE SEQUENCE [LARGE SCALE GENOMIC DNA]</scope>
    <source>
        <strain evidence="1 2">DSM 106044</strain>
    </source>
</reference>